<reference evidence="4" key="1">
    <citation type="journal article" date="2019" name="Int. J. Syst. Evol. Microbiol.">
        <title>The Global Catalogue of Microorganisms (GCM) 10K type strain sequencing project: providing services to taxonomists for standard genome sequencing and annotation.</title>
        <authorList>
            <consortium name="The Broad Institute Genomics Platform"/>
            <consortium name="The Broad Institute Genome Sequencing Center for Infectious Disease"/>
            <person name="Wu L."/>
            <person name="Ma J."/>
        </authorList>
    </citation>
    <scope>NUCLEOTIDE SEQUENCE [LARGE SCALE GENOMIC DNA]</scope>
    <source>
        <strain evidence="4">JCM 15481</strain>
    </source>
</reference>
<sequence>MSDNQRPESPDGVPLPETLRFFGTTWVDRSGGYWARRAGLAVGALVLAAGGALLLALSFNGLQLADSGGIVQLLMIVAFAVCSSLAFTRTLGGFSRPHDAGPADNSWRPIRVIGFVGVLVAYTVRSFVEAPGEGMVRTDYEYRLQQYERRRSSRTGNPAKRKRKKRR</sequence>
<evidence type="ECO:0000256" key="2">
    <source>
        <dbReference type="SAM" id="Phobius"/>
    </source>
</evidence>
<name>A0ABP5KZZ9_9ACTN</name>
<feature type="transmembrane region" description="Helical" evidence="2">
    <location>
        <begin position="109"/>
        <end position="128"/>
    </location>
</feature>
<protein>
    <submittedName>
        <fullName evidence="3">Membrane protein</fullName>
    </submittedName>
</protein>
<keyword evidence="2" id="KW-0472">Membrane</keyword>
<keyword evidence="4" id="KW-1185">Reference proteome</keyword>
<dbReference type="EMBL" id="BAAAPF010000199">
    <property type="protein sequence ID" value="GAA2138721.1"/>
    <property type="molecule type" value="Genomic_DNA"/>
</dbReference>
<accession>A0ABP5KZZ9</accession>
<evidence type="ECO:0000256" key="1">
    <source>
        <dbReference type="SAM" id="MobiDB-lite"/>
    </source>
</evidence>
<evidence type="ECO:0000313" key="3">
    <source>
        <dbReference type="EMBL" id="GAA2138721.1"/>
    </source>
</evidence>
<feature type="transmembrane region" description="Helical" evidence="2">
    <location>
        <begin position="69"/>
        <end position="88"/>
    </location>
</feature>
<keyword evidence="2" id="KW-1133">Transmembrane helix</keyword>
<organism evidence="3 4">
    <name type="scientific">Streptomyces synnematoformans</name>
    <dbReference type="NCBI Taxonomy" id="415721"/>
    <lineage>
        <taxon>Bacteria</taxon>
        <taxon>Bacillati</taxon>
        <taxon>Actinomycetota</taxon>
        <taxon>Actinomycetes</taxon>
        <taxon>Kitasatosporales</taxon>
        <taxon>Streptomycetaceae</taxon>
        <taxon>Streptomyces</taxon>
    </lineage>
</organism>
<evidence type="ECO:0000313" key="4">
    <source>
        <dbReference type="Proteomes" id="UP001500443"/>
    </source>
</evidence>
<comment type="caution">
    <text evidence="3">The sequence shown here is derived from an EMBL/GenBank/DDBJ whole genome shotgun (WGS) entry which is preliminary data.</text>
</comment>
<feature type="region of interest" description="Disordered" evidence="1">
    <location>
        <begin position="147"/>
        <end position="167"/>
    </location>
</feature>
<dbReference type="Proteomes" id="UP001500443">
    <property type="component" value="Unassembled WGS sequence"/>
</dbReference>
<keyword evidence="2" id="KW-0812">Transmembrane</keyword>
<proteinExistence type="predicted"/>
<feature type="transmembrane region" description="Helical" evidence="2">
    <location>
        <begin position="38"/>
        <end position="57"/>
    </location>
</feature>
<gene>
    <name evidence="3" type="ORF">GCM10009802_48400</name>
</gene>
<dbReference type="RefSeq" id="WP_344292114.1">
    <property type="nucleotide sequence ID" value="NZ_BAAAPF010000199.1"/>
</dbReference>